<protein>
    <submittedName>
        <fullName evidence="1">Uncharacterized protein</fullName>
    </submittedName>
</protein>
<gene>
    <name evidence="1" type="ORF">ACFOUY_05295</name>
</gene>
<comment type="caution">
    <text evidence="1">The sequence shown here is derived from an EMBL/GenBank/DDBJ whole genome shotgun (WGS) entry which is preliminary data.</text>
</comment>
<sequence length="115" mass="13645">MELTKAENRIARNIFAVALQRELAKEMEVFNQILQKWKSEPQTDHRDSYYELFTAVKDFDKHIARRYDGLKNSWFYGTLIGLLADEIINEKDLTEYSEETRSQLINGAKRRNEND</sequence>
<dbReference type="InterPro" id="IPR053747">
    <property type="entry name" value="Fluoresc_Recovery_Reg"/>
</dbReference>
<proteinExistence type="predicted"/>
<accession>A0ABV8NJG0</accession>
<evidence type="ECO:0000313" key="2">
    <source>
        <dbReference type="Proteomes" id="UP001595792"/>
    </source>
</evidence>
<dbReference type="EMBL" id="JBHSBY010000030">
    <property type="protein sequence ID" value="MFC4196103.1"/>
    <property type="molecule type" value="Genomic_DNA"/>
</dbReference>
<organism evidence="1 2">
    <name type="scientific">Pedobacter jamesrossensis</name>
    <dbReference type="NCBI Taxonomy" id="1908238"/>
    <lineage>
        <taxon>Bacteria</taxon>
        <taxon>Pseudomonadati</taxon>
        <taxon>Bacteroidota</taxon>
        <taxon>Sphingobacteriia</taxon>
        <taxon>Sphingobacteriales</taxon>
        <taxon>Sphingobacteriaceae</taxon>
        <taxon>Pedobacter</taxon>
    </lineage>
</organism>
<dbReference type="RefSeq" id="WP_378959432.1">
    <property type="nucleotide sequence ID" value="NZ_JBHRXC010000016.1"/>
</dbReference>
<keyword evidence="2" id="KW-1185">Reference proteome</keyword>
<dbReference type="Gene3D" id="6.10.140.1840">
    <property type="match status" value="1"/>
</dbReference>
<evidence type="ECO:0000313" key="1">
    <source>
        <dbReference type="EMBL" id="MFC4196103.1"/>
    </source>
</evidence>
<reference evidence="2" key="1">
    <citation type="journal article" date="2019" name="Int. J. Syst. Evol. Microbiol.">
        <title>The Global Catalogue of Microorganisms (GCM) 10K type strain sequencing project: providing services to taxonomists for standard genome sequencing and annotation.</title>
        <authorList>
            <consortium name="The Broad Institute Genomics Platform"/>
            <consortium name="The Broad Institute Genome Sequencing Center for Infectious Disease"/>
            <person name="Wu L."/>
            <person name="Ma J."/>
        </authorList>
    </citation>
    <scope>NUCLEOTIDE SEQUENCE [LARGE SCALE GENOMIC DNA]</scope>
    <source>
        <strain evidence="2">CCM 8689</strain>
    </source>
</reference>
<name>A0ABV8NJG0_9SPHI</name>
<dbReference type="Proteomes" id="UP001595792">
    <property type="component" value="Unassembled WGS sequence"/>
</dbReference>